<reference evidence="2 3" key="1">
    <citation type="submission" date="2014-04" db="EMBL/GenBank/DDBJ databases">
        <authorList>
            <consortium name="DOE Joint Genome Institute"/>
            <person name="Kuo A."/>
            <person name="Tarkka M."/>
            <person name="Buscot F."/>
            <person name="Kohler A."/>
            <person name="Nagy L.G."/>
            <person name="Floudas D."/>
            <person name="Copeland A."/>
            <person name="Barry K.W."/>
            <person name="Cichocki N."/>
            <person name="Veneault-Fourrey C."/>
            <person name="LaButti K."/>
            <person name="Lindquist E.A."/>
            <person name="Lipzen A."/>
            <person name="Lundell T."/>
            <person name="Morin E."/>
            <person name="Murat C."/>
            <person name="Sun H."/>
            <person name="Tunlid A."/>
            <person name="Henrissat B."/>
            <person name="Grigoriev I.V."/>
            <person name="Hibbett D.S."/>
            <person name="Martin F."/>
            <person name="Nordberg H.P."/>
            <person name="Cantor M.N."/>
            <person name="Hua S.X."/>
        </authorList>
    </citation>
    <scope>NUCLEOTIDE SEQUENCE [LARGE SCALE GENOMIC DNA]</scope>
    <source>
        <strain evidence="2 3">F 1598</strain>
    </source>
</reference>
<organism evidence="2 3">
    <name type="scientific">Piloderma croceum (strain F 1598)</name>
    <dbReference type="NCBI Taxonomy" id="765440"/>
    <lineage>
        <taxon>Eukaryota</taxon>
        <taxon>Fungi</taxon>
        <taxon>Dikarya</taxon>
        <taxon>Basidiomycota</taxon>
        <taxon>Agaricomycotina</taxon>
        <taxon>Agaricomycetes</taxon>
        <taxon>Agaricomycetidae</taxon>
        <taxon>Atheliales</taxon>
        <taxon>Atheliaceae</taxon>
        <taxon>Piloderma</taxon>
    </lineage>
</organism>
<name>A0A0C3AJ75_PILCF</name>
<dbReference type="HOGENOM" id="CLU_1907480_0_0_1"/>
<gene>
    <name evidence="2" type="ORF">PILCRDRAFT_14892</name>
</gene>
<accession>A0A0C3AJ75</accession>
<reference evidence="3" key="2">
    <citation type="submission" date="2015-01" db="EMBL/GenBank/DDBJ databases">
        <title>Evolutionary Origins and Diversification of the Mycorrhizal Mutualists.</title>
        <authorList>
            <consortium name="DOE Joint Genome Institute"/>
            <consortium name="Mycorrhizal Genomics Consortium"/>
            <person name="Kohler A."/>
            <person name="Kuo A."/>
            <person name="Nagy L.G."/>
            <person name="Floudas D."/>
            <person name="Copeland A."/>
            <person name="Barry K.W."/>
            <person name="Cichocki N."/>
            <person name="Veneault-Fourrey C."/>
            <person name="LaButti K."/>
            <person name="Lindquist E.A."/>
            <person name="Lipzen A."/>
            <person name="Lundell T."/>
            <person name="Morin E."/>
            <person name="Murat C."/>
            <person name="Riley R."/>
            <person name="Ohm R."/>
            <person name="Sun H."/>
            <person name="Tunlid A."/>
            <person name="Henrissat B."/>
            <person name="Grigoriev I.V."/>
            <person name="Hibbett D.S."/>
            <person name="Martin F."/>
        </authorList>
    </citation>
    <scope>NUCLEOTIDE SEQUENCE [LARGE SCALE GENOMIC DNA]</scope>
    <source>
        <strain evidence="3">F 1598</strain>
    </source>
</reference>
<dbReference type="EMBL" id="KN833071">
    <property type="protein sequence ID" value="KIM73908.1"/>
    <property type="molecule type" value="Genomic_DNA"/>
</dbReference>
<proteinExistence type="predicted"/>
<dbReference type="AlphaFoldDB" id="A0A0C3AJ75"/>
<evidence type="ECO:0000256" key="1">
    <source>
        <dbReference type="SAM" id="MobiDB-lite"/>
    </source>
</evidence>
<dbReference type="Proteomes" id="UP000054166">
    <property type="component" value="Unassembled WGS sequence"/>
</dbReference>
<protein>
    <submittedName>
        <fullName evidence="2">Uncharacterized protein</fullName>
    </submittedName>
</protein>
<feature type="compositionally biased region" description="Polar residues" evidence="1">
    <location>
        <begin position="112"/>
        <end position="121"/>
    </location>
</feature>
<evidence type="ECO:0000313" key="3">
    <source>
        <dbReference type="Proteomes" id="UP000054166"/>
    </source>
</evidence>
<keyword evidence="3" id="KW-1185">Reference proteome</keyword>
<feature type="region of interest" description="Disordered" evidence="1">
    <location>
        <begin position="96"/>
        <end position="133"/>
    </location>
</feature>
<dbReference type="STRING" id="765440.A0A0C3AJ75"/>
<evidence type="ECO:0000313" key="2">
    <source>
        <dbReference type="EMBL" id="KIM73908.1"/>
    </source>
</evidence>
<feature type="region of interest" description="Disordered" evidence="1">
    <location>
        <begin position="42"/>
        <end position="64"/>
    </location>
</feature>
<sequence>MNVYFLRMKEPTQNGNDVIELKWVSRTQVAAPATITQIHEKDQKGQFNQQAGPDSWAVAGSASPPHLLPKAGDLSNFGKITKSQLMTLGPSSAFTGEKVRVESSSRTTSSSNMFSMLSQNPELAAAEATSKAN</sequence>
<dbReference type="InParanoid" id="A0A0C3AJ75"/>
<dbReference type="OrthoDB" id="514777at2759"/>